<protein>
    <recommendedName>
        <fullName evidence="1">N-acetyltransferase domain-containing protein</fullName>
    </recommendedName>
</protein>
<dbReference type="PANTHER" id="PTHR42791">
    <property type="entry name" value="GNAT FAMILY ACETYLTRANSFERASE"/>
    <property type="match status" value="1"/>
</dbReference>
<dbReference type="GO" id="GO:0016747">
    <property type="term" value="F:acyltransferase activity, transferring groups other than amino-acyl groups"/>
    <property type="evidence" value="ECO:0007669"/>
    <property type="project" value="InterPro"/>
</dbReference>
<proteinExistence type="predicted"/>
<dbReference type="Gene3D" id="3.40.630.30">
    <property type="match status" value="1"/>
</dbReference>
<dbReference type="Proteomes" id="UP000030106">
    <property type="component" value="Unassembled WGS sequence"/>
</dbReference>
<dbReference type="eggNOG" id="ENOG502SIEM">
    <property type="taxonomic scope" value="Eukaryota"/>
</dbReference>
<accession>A0A0A2V6C1</accession>
<dbReference type="STRING" id="1245745.A0A0A2V6C1"/>
<dbReference type="HOGENOM" id="CLU_813766_0_0_1"/>
<dbReference type="InterPro" id="IPR016181">
    <property type="entry name" value="Acyl_CoA_acyltransferase"/>
</dbReference>
<dbReference type="OrthoDB" id="2832510at2759"/>
<dbReference type="InterPro" id="IPR000182">
    <property type="entry name" value="GNAT_dom"/>
</dbReference>
<gene>
    <name evidence="2" type="ORF">BBAD15_g11359</name>
</gene>
<feature type="domain" description="N-acetyltransferase" evidence="1">
    <location>
        <begin position="84"/>
        <end position="239"/>
    </location>
</feature>
<dbReference type="EMBL" id="ANFO01001228">
    <property type="protein sequence ID" value="KGQ03391.1"/>
    <property type="molecule type" value="Genomic_DNA"/>
</dbReference>
<name>A0A0A2V6C1_BEABA</name>
<dbReference type="PANTHER" id="PTHR42791:SF14">
    <property type="entry name" value="N-ACETYLTRANSFERASE DOMAIN-CONTAINING PROTEIN"/>
    <property type="match status" value="1"/>
</dbReference>
<evidence type="ECO:0000259" key="1">
    <source>
        <dbReference type="PROSITE" id="PS51186"/>
    </source>
</evidence>
<dbReference type="Pfam" id="PF13508">
    <property type="entry name" value="Acetyltransf_7"/>
    <property type="match status" value="1"/>
</dbReference>
<evidence type="ECO:0000313" key="3">
    <source>
        <dbReference type="Proteomes" id="UP000030106"/>
    </source>
</evidence>
<evidence type="ECO:0000313" key="2">
    <source>
        <dbReference type="EMBL" id="KGQ03391.1"/>
    </source>
</evidence>
<dbReference type="SUPFAM" id="SSF55729">
    <property type="entry name" value="Acyl-CoA N-acyltransferases (Nat)"/>
    <property type="match status" value="1"/>
</dbReference>
<comment type="caution">
    <text evidence="2">The sequence shown here is derived from an EMBL/GenBank/DDBJ whole genome shotgun (WGS) entry which is preliminary data.</text>
</comment>
<organism evidence="2 3">
    <name type="scientific">Beauveria bassiana D1-5</name>
    <dbReference type="NCBI Taxonomy" id="1245745"/>
    <lineage>
        <taxon>Eukaryota</taxon>
        <taxon>Fungi</taxon>
        <taxon>Dikarya</taxon>
        <taxon>Ascomycota</taxon>
        <taxon>Pezizomycotina</taxon>
        <taxon>Sordariomycetes</taxon>
        <taxon>Hypocreomycetidae</taxon>
        <taxon>Hypocreales</taxon>
        <taxon>Cordycipitaceae</taxon>
        <taxon>Beauveria</taxon>
    </lineage>
</organism>
<dbReference type="AlphaFoldDB" id="A0A0A2V6C1"/>
<dbReference type="InterPro" id="IPR052523">
    <property type="entry name" value="Trichothecene_AcTrans"/>
</dbReference>
<reference evidence="2 3" key="1">
    <citation type="submission" date="2012-10" db="EMBL/GenBank/DDBJ databases">
        <title>Genome sequencing and analysis of entomopathogenic fungi Beauveria bassiana D1-5.</title>
        <authorList>
            <person name="Li Q."/>
            <person name="Wang L."/>
            <person name="Zhang Z."/>
            <person name="Wang Q."/>
            <person name="Ren J."/>
            <person name="Wang M."/>
            <person name="Xu W."/>
            <person name="Wang J."/>
            <person name="Lu Y."/>
            <person name="Du Q."/>
            <person name="Sun Z."/>
        </authorList>
    </citation>
    <scope>NUCLEOTIDE SEQUENCE [LARGE SCALE GENOMIC DNA]</scope>
    <source>
        <strain evidence="2 3">D1-5</strain>
    </source>
</reference>
<dbReference type="CDD" id="cd04301">
    <property type="entry name" value="NAT_SF"/>
    <property type="match status" value="1"/>
</dbReference>
<dbReference type="PROSITE" id="PS51186">
    <property type="entry name" value="GNAT"/>
    <property type="match status" value="1"/>
</dbReference>
<sequence length="341" mass="37526">MSTTKTDLNVQIEIAKTADEVFQAFEPMCQAFGVQTRDGVFMGTHPGWDTPLGKQKGAERLAARFAETTTNRDGKPNTVILLATVTDPATTGRRDIAGLAIWEQASVVPGYGDEPTEDEAADAHLSEIYPDDPVQQNYWTAVMTAMHRQRWEVVRSKATASPPAIMALDVCAVDPKYQGYGIGKKLVEWGLKEAKARGDLEAVTEASVMGRRVYLKLGFEQDGPEIDFSAATSTIKIADTTVTATMHAIRLLARANFAKYDRLQKRDFHQVHSSVLMDQASITAASKRFREFTFERPNEATASQDKAAIEEGACFLLREIDDQYILKHLNLPDGQAPGASL</sequence>